<proteinExistence type="predicted"/>
<evidence type="ECO:0000256" key="1">
    <source>
        <dbReference type="ARBA" id="ARBA00022553"/>
    </source>
</evidence>
<dbReference type="Proteomes" id="UP000807342">
    <property type="component" value="Unassembled WGS sequence"/>
</dbReference>
<dbReference type="PANTHER" id="PTHR32183:SF11">
    <property type="entry name" value="THIOL METHYLTRANSFERASE 2-RELATED"/>
    <property type="match status" value="1"/>
</dbReference>
<dbReference type="SUPFAM" id="SSF53335">
    <property type="entry name" value="S-adenosyl-L-methionine-dependent methyltransferases"/>
    <property type="match status" value="1"/>
</dbReference>
<evidence type="ECO:0000256" key="2">
    <source>
        <dbReference type="ARBA" id="ARBA00022603"/>
    </source>
</evidence>
<keyword evidence="1" id="KW-0597">Phosphoprotein</keyword>
<dbReference type="InterPro" id="IPR008854">
    <property type="entry name" value="TPMT"/>
</dbReference>
<accession>A0A9P5XAY6</accession>
<dbReference type="CDD" id="cd02440">
    <property type="entry name" value="AdoMet_MTases"/>
    <property type="match status" value="1"/>
</dbReference>
<keyword evidence="3" id="KW-0808">Transferase</keyword>
<dbReference type="Gene3D" id="3.40.50.150">
    <property type="entry name" value="Vaccinia Virus protein VP39"/>
    <property type="match status" value="1"/>
</dbReference>
<keyword evidence="4" id="KW-0949">S-adenosyl-L-methionine</keyword>
<name>A0A9P5XAY6_9AGAR</name>
<evidence type="ECO:0000256" key="4">
    <source>
        <dbReference type="ARBA" id="ARBA00022691"/>
    </source>
</evidence>
<sequence>MSDLFESDVPAAQQPIFKTLREIVNTEVTSTWEDAWKAKVTPWDAGSVQPPLPEVIERNPGGIEWPKSGHALVPGCGAGYDVVYLASTLGLTAVGLDASETALEKANAFIKANPLPKGGATFELVDFFTYKPDHGFDLIYDYTFFVAIPPSRRNEWGKKMAELTNPGGYLVTLVFPIDPWVESGPPHYVRPEHYDEPLSFAFDKVFDRIPEKSSPTHVGRERMVVWKRKAD</sequence>
<dbReference type="OrthoDB" id="276151at2759"/>
<keyword evidence="6" id="KW-1185">Reference proteome</keyword>
<dbReference type="GO" id="GO:0008757">
    <property type="term" value="F:S-adenosylmethionine-dependent methyltransferase activity"/>
    <property type="evidence" value="ECO:0007669"/>
    <property type="project" value="InterPro"/>
</dbReference>
<dbReference type="EMBL" id="MU151189">
    <property type="protein sequence ID" value="KAF9447688.1"/>
    <property type="molecule type" value="Genomic_DNA"/>
</dbReference>
<organism evidence="5 6">
    <name type="scientific">Macrolepiota fuliginosa MF-IS2</name>
    <dbReference type="NCBI Taxonomy" id="1400762"/>
    <lineage>
        <taxon>Eukaryota</taxon>
        <taxon>Fungi</taxon>
        <taxon>Dikarya</taxon>
        <taxon>Basidiomycota</taxon>
        <taxon>Agaricomycotina</taxon>
        <taxon>Agaricomycetes</taxon>
        <taxon>Agaricomycetidae</taxon>
        <taxon>Agaricales</taxon>
        <taxon>Agaricineae</taxon>
        <taxon>Agaricaceae</taxon>
        <taxon>Macrolepiota</taxon>
    </lineage>
</organism>
<dbReference type="AlphaFoldDB" id="A0A9P5XAY6"/>
<dbReference type="PROSITE" id="PS51585">
    <property type="entry name" value="SAM_MT_TPMT"/>
    <property type="match status" value="1"/>
</dbReference>
<evidence type="ECO:0000256" key="3">
    <source>
        <dbReference type="ARBA" id="ARBA00022679"/>
    </source>
</evidence>
<evidence type="ECO:0000313" key="6">
    <source>
        <dbReference type="Proteomes" id="UP000807342"/>
    </source>
</evidence>
<reference evidence="5" key="1">
    <citation type="submission" date="2020-11" db="EMBL/GenBank/DDBJ databases">
        <authorList>
            <consortium name="DOE Joint Genome Institute"/>
            <person name="Ahrendt S."/>
            <person name="Riley R."/>
            <person name="Andreopoulos W."/>
            <person name="Labutti K."/>
            <person name="Pangilinan J."/>
            <person name="Ruiz-Duenas F.J."/>
            <person name="Barrasa J.M."/>
            <person name="Sanchez-Garcia M."/>
            <person name="Camarero S."/>
            <person name="Miyauchi S."/>
            <person name="Serrano A."/>
            <person name="Linde D."/>
            <person name="Babiker R."/>
            <person name="Drula E."/>
            <person name="Ayuso-Fernandez I."/>
            <person name="Pacheco R."/>
            <person name="Padilla G."/>
            <person name="Ferreira P."/>
            <person name="Barriuso J."/>
            <person name="Kellner H."/>
            <person name="Castanera R."/>
            <person name="Alfaro M."/>
            <person name="Ramirez L."/>
            <person name="Pisabarro A.G."/>
            <person name="Kuo A."/>
            <person name="Tritt A."/>
            <person name="Lipzen A."/>
            <person name="He G."/>
            <person name="Yan M."/>
            <person name="Ng V."/>
            <person name="Cullen D."/>
            <person name="Martin F."/>
            <person name="Rosso M.-N."/>
            <person name="Henrissat B."/>
            <person name="Hibbett D."/>
            <person name="Martinez A.T."/>
            <person name="Grigoriev I.V."/>
        </authorList>
    </citation>
    <scope>NUCLEOTIDE SEQUENCE</scope>
    <source>
        <strain evidence="5">MF-IS2</strain>
    </source>
</reference>
<dbReference type="PANTHER" id="PTHR32183">
    <property type="match status" value="1"/>
</dbReference>
<dbReference type="InterPro" id="IPR029063">
    <property type="entry name" value="SAM-dependent_MTases_sf"/>
</dbReference>
<keyword evidence="2 5" id="KW-0489">Methyltransferase</keyword>
<evidence type="ECO:0000313" key="5">
    <source>
        <dbReference type="EMBL" id="KAF9447688.1"/>
    </source>
</evidence>
<comment type="caution">
    <text evidence="5">The sequence shown here is derived from an EMBL/GenBank/DDBJ whole genome shotgun (WGS) entry which is preliminary data.</text>
</comment>
<gene>
    <name evidence="5" type="ORF">P691DRAFT_775952</name>
</gene>
<dbReference type="Pfam" id="PF05724">
    <property type="entry name" value="TPMT"/>
    <property type="match status" value="1"/>
</dbReference>
<protein>
    <submittedName>
        <fullName evidence="5">S-adenosyl-L-methionine-dependent methyltransferase</fullName>
    </submittedName>
</protein>
<dbReference type="GO" id="GO:0032259">
    <property type="term" value="P:methylation"/>
    <property type="evidence" value="ECO:0007669"/>
    <property type="project" value="UniProtKB-KW"/>
</dbReference>